<dbReference type="EMBL" id="AYYO01000055">
    <property type="protein sequence ID" value="KRM54493.1"/>
    <property type="molecule type" value="Genomic_DNA"/>
</dbReference>
<comment type="caution">
    <text evidence="4">The sequence shown here is derived from an EMBL/GenBank/DDBJ whole genome shotgun (WGS) entry which is preliminary data.</text>
</comment>
<dbReference type="PANTHER" id="PTHR43479:SF7">
    <property type="entry name" value="TETR-FAMILY TRANSCRIPTIONAL REGULATOR"/>
    <property type="match status" value="1"/>
</dbReference>
<evidence type="ECO:0000313" key="4">
    <source>
        <dbReference type="EMBL" id="KRM54493.1"/>
    </source>
</evidence>
<dbReference type="Gene3D" id="1.10.357.10">
    <property type="entry name" value="Tetracycline Repressor, domain 2"/>
    <property type="match status" value="1"/>
</dbReference>
<dbReference type="SUPFAM" id="SSF46689">
    <property type="entry name" value="Homeodomain-like"/>
    <property type="match status" value="1"/>
</dbReference>
<protein>
    <submittedName>
        <fullName evidence="4">TetR family transcriptional regulator</fullName>
    </submittedName>
</protein>
<dbReference type="AlphaFoldDB" id="A0A0R1ZI12"/>
<gene>
    <name evidence="4" type="ORF">FC18_GL000298</name>
</gene>
<dbReference type="PATRIC" id="fig|1291052.5.peg.307"/>
<accession>A0A0R1ZI12</accession>
<dbReference type="GO" id="GO:0003677">
    <property type="term" value="F:DNA binding"/>
    <property type="evidence" value="ECO:0007669"/>
    <property type="project" value="UniProtKB-UniRule"/>
</dbReference>
<dbReference type="PANTHER" id="PTHR43479">
    <property type="entry name" value="ACREF/ENVCD OPERON REPRESSOR-RELATED"/>
    <property type="match status" value="1"/>
</dbReference>
<dbReference type="Proteomes" id="UP000051679">
    <property type="component" value="Unassembled WGS sequence"/>
</dbReference>
<evidence type="ECO:0000256" key="1">
    <source>
        <dbReference type="ARBA" id="ARBA00023125"/>
    </source>
</evidence>
<organism evidence="4 5">
    <name type="scientific">Lacticaseibacillus sharpeae JCM 1186 = DSM 20505</name>
    <dbReference type="NCBI Taxonomy" id="1291052"/>
    <lineage>
        <taxon>Bacteria</taxon>
        <taxon>Bacillati</taxon>
        <taxon>Bacillota</taxon>
        <taxon>Bacilli</taxon>
        <taxon>Lactobacillales</taxon>
        <taxon>Lactobacillaceae</taxon>
        <taxon>Lacticaseibacillus</taxon>
    </lineage>
</organism>
<evidence type="ECO:0000259" key="3">
    <source>
        <dbReference type="PROSITE" id="PS50977"/>
    </source>
</evidence>
<keyword evidence="5" id="KW-1185">Reference proteome</keyword>
<keyword evidence="1 2" id="KW-0238">DNA-binding</keyword>
<evidence type="ECO:0000313" key="5">
    <source>
        <dbReference type="Proteomes" id="UP000051679"/>
    </source>
</evidence>
<evidence type="ECO:0000256" key="2">
    <source>
        <dbReference type="PROSITE-ProRule" id="PRU00335"/>
    </source>
</evidence>
<dbReference type="InterPro" id="IPR001647">
    <property type="entry name" value="HTH_TetR"/>
</dbReference>
<name>A0A0R1ZI12_9LACO</name>
<dbReference type="InterPro" id="IPR009057">
    <property type="entry name" value="Homeodomain-like_sf"/>
</dbReference>
<proteinExistence type="predicted"/>
<dbReference type="STRING" id="1291052.FC18_GL000298"/>
<reference evidence="4 5" key="1">
    <citation type="journal article" date="2015" name="Genome Announc.">
        <title>Expanding the biotechnology potential of lactobacilli through comparative genomics of 213 strains and associated genera.</title>
        <authorList>
            <person name="Sun Z."/>
            <person name="Harris H.M."/>
            <person name="McCann A."/>
            <person name="Guo C."/>
            <person name="Argimon S."/>
            <person name="Zhang W."/>
            <person name="Yang X."/>
            <person name="Jeffery I.B."/>
            <person name="Cooney J.C."/>
            <person name="Kagawa T.F."/>
            <person name="Liu W."/>
            <person name="Song Y."/>
            <person name="Salvetti E."/>
            <person name="Wrobel A."/>
            <person name="Rasinkangas P."/>
            <person name="Parkhill J."/>
            <person name="Rea M.C."/>
            <person name="O'Sullivan O."/>
            <person name="Ritari J."/>
            <person name="Douillard F.P."/>
            <person name="Paul Ross R."/>
            <person name="Yang R."/>
            <person name="Briner A.E."/>
            <person name="Felis G.E."/>
            <person name="de Vos W.M."/>
            <person name="Barrangou R."/>
            <person name="Klaenhammer T.R."/>
            <person name="Caufield P.W."/>
            <person name="Cui Y."/>
            <person name="Zhang H."/>
            <person name="O'Toole P.W."/>
        </authorList>
    </citation>
    <scope>NUCLEOTIDE SEQUENCE [LARGE SCALE GENOMIC DNA]</scope>
    <source>
        <strain evidence="4 5">DSM 20505</strain>
    </source>
</reference>
<feature type="DNA-binding region" description="H-T-H motif" evidence="2">
    <location>
        <begin position="35"/>
        <end position="54"/>
    </location>
</feature>
<dbReference type="Pfam" id="PF00440">
    <property type="entry name" value="TetR_N"/>
    <property type="match status" value="1"/>
</dbReference>
<feature type="domain" description="HTH tetR-type" evidence="3">
    <location>
        <begin position="12"/>
        <end position="72"/>
    </location>
</feature>
<sequence>MEELVMTDLRKFKTKRDIQAGLIAKLQTKRFTEVTVNDICTAALVGRSTFYHHYVDKYALLTEMVSERAAEFDRLLDERVAVVTDDEPLLALYEQLEGDAATITCLLQVHEHDGDLSARYLYSLARHAETLLPRVTLPVPQDFVLELYSTTALTAISWSLRHGEPEAISHFMNQVVKTMLSTEA</sequence>
<dbReference type="InterPro" id="IPR050624">
    <property type="entry name" value="HTH-type_Tx_Regulator"/>
</dbReference>
<dbReference type="PROSITE" id="PS50977">
    <property type="entry name" value="HTH_TETR_2"/>
    <property type="match status" value="1"/>
</dbReference>